<reference evidence="3 4" key="1">
    <citation type="journal article" date="2012" name="PLoS Pathog.">
        <title>Diverse lifestyles and strategies of plant pathogenesis encoded in the genomes of eighteen Dothideomycetes fungi.</title>
        <authorList>
            <person name="Ohm R.A."/>
            <person name="Feau N."/>
            <person name="Henrissat B."/>
            <person name="Schoch C.L."/>
            <person name="Horwitz B.A."/>
            <person name="Barry K.W."/>
            <person name="Condon B.J."/>
            <person name="Copeland A.C."/>
            <person name="Dhillon B."/>
            <person name="Glaser F."/>
            <person name="Hesse C.N."/>
            <person name="Kosti I."/>
            <person name="LaButti K."/>
            <person name="Lindquist E.A."/>
            <person name="Lucas S."/>
            <person name="Salamov A.A."/>
            <person name="Bradshaw R.E."/>
            <person name="Ciuffetti L."/>
            <person name="Hamelin R.C."/>
            <person name="Kema G.H.J."/>
            <person name="Lawrence C."/>
            <person name="Scott J.A."/>
            <person name="Spatafora J.W."/>
            <person name="Turgeon B.G."/>
            <person name="de Wit P.J.G.M."/>
            <person name="Zhong S."/>
            <person name="Goodwin S.B."/>
            <person name="Grigoriev I.V."/>
        </authorList>
    </citation>
    <scope>NUCLEOTIDE SEQUENCE [LARGE SCALE GENOMIC DNA]</scope>
    <source>
        <strain evidence="3 4">CIRAD86</strain>
    </source>
</reference>
<feature type="domain" description="Nephrocystin 3-like N-terminal" evidence="2">
    <location>
        <begin position="68"/>
        <end position="227"/>
    </location>
</feature>
<dbReference type="eggNOG" id="ENOG502SHWY">
    <property type="taxonomic scope" value="Eukaryota"/>
</dbReference>
<organism evidence="3 4">
    <name type="scientific">Pseudocercospora fijiensis (strain CIRAD86)</name>
    <name type="common">Black leaf streak disease fungus</name>
    <name type="synonym">Mycosphaerella fijiensis</name>
    <dbReference type="NCBI Taxonomy" id="383855"/>
    <lineage>
        <taxon>Eukaryota</taxon>
        <taxon>Fungi</taxon>
        <taxon>Dikarya</taxon>
        <taxon>Ascomycota</taxon>
        <taxon>Pezizomycotina</taxon>
        <taxon>Dothideomycetes</taxon>
        <taxon>Dothideomycetidae</taxon>
        <taxon>Mycosphaerellales</taxon>
        <taxon>Mycosphaerellaceae</taxon>
        <taxon>Pseudocercospora</taxon>
    </lineage>
</organism>
<dbReference type="EMBL" id="KB446561">
    <property type="protein sequence ID" value="EME79938.1"/>
    <property type="molecule type" value="Genomic_DNA"/>
</dbReference>
<dbReference type="AlphaFoldDB" id="M3AS29"/>
<evidence type="ECO:0000256" key="1">
    <source>
        <dbReference type="ARBA" id="ARBA00022737"/>
    </source>
</evidence>
<dbReference type="PANTHER" id="PTHR10039:SF5">
    <property type="entry name" value="NACHT DOMAIN-CONTAINING PROTEIN"/>
    <property type="match status" value="1"/>
</dbReference>
<name>M3AS29_PSEFD</name>
<dbReference type="OrthoDB" id="443402at2759"/>
<dbReference type="Proteomes" id="UP000016932">
    <property type="component" value="Unassembled WGS sequence"/>
</dbReference>
<accession>M3AS29</accession>
<dbReference type="RefSeq" id="XP_007928815.1">
    <property type="nucleotide sequence ID" value="XM_007930624.1"/>
</dbReference>
<feature type="non-terminal residue" evidence="3">
    <location>
        <position position="309"/>
    </location>
</feature>
<evidence type="ECO:0000313" key="4">
    <source>
        <dbReference type="Proteomes" id="UP000016932"/>
    </source>
</evidence>
<dbReference type="VEuPathDB" id="FungiDB:MYCFIDRAFT_37472"/>
<dbReference type="Pfam" id="PF24883">
    <property type="entry name" value="NPHP3_N"/>
    <property type="match status" value="1"/>
</dbReference>
<evidence type="ECO:0000259" key="2">
    <source>
        <dbReference type="Pfam" id="PF24883"/>
    </source>
</evidence>
<dbReference type="KEGG" id="pfj:MYCFIDRAFT_37472"/>
<dbReference type="STRING" id="383855.M3AS29"/>
<proteinExistence type="predicted"/>
<evidence type="ECO:0000313" key="3">
    <source>
        <dbReference type="EMBL" id="EME79938.1"/>
    </source>
</evidence>
<keyword evidence="1" id="KW-0677">Repeat</keyword>
<dbReference type="PANTHER" id="PTHR10039">
    <property type="entry name" value="AMELOGENIN"/>
    <property type="match status" value="1"/>
</dbReference>
<dbReference type="HOGENOM" id="CLU_002341_7_1_1"/>
<protein>
    <recommendedName>
        <fullName evidence="2">Nephrocystin 3-like N-terminal domain-containing protein</fullName>
    </recommendedName>
</protein>
<dbReference type="Gene3D" id="3.40.50.300">
    <property type="entry name" value="P-loop containing nucleotide triphosphate hydrolases"/>
    <property type="match status" value="1"/>
</dbReference>
<dbReference type="SUPFAM" id="SSF52540">
    <property type="entry name" value="P-loop containing nucleoside triphosphate hydrolases"/>
    <property type="match status" value="1"/>
</dbReference>
<gene>
    <name evidence="3" type="ORF">MYCFIDRAFT_37472</name>
</gene>
<keyword evidence="4" id="KW-1185">Reference proteome</keyword>
<dbReference type="InterPro" id="IPR056884">
    <property type="entry name" value="NPHP3-like_N"/>
</dbReference>
<dbReference type="InterPro" id="IPR027417">
    <property type="entry name" value="P-loop_NTPase"/>
</dbReference>
<dbReference type="GeneID" id="19339183"/>
<sequence length="309" mass="35305">MHNGHVFNVSYSGAAPSSLREQILDSLWFDMMEARQDSIKGATPETLDWIYEPQESIAWRHDKPEWDSLATWLDAGDSIYWVCGKAGSGKSTLMAHIVDDDRTKECLSKWAHGKPLHVLKFFFWRPGTELQKSINGLLRTILYQICTEVDQVVQNIAKAVRWQPGRQASWTDKRLNLAIEAALTSSDDVFCFFLDGLDEFVGDLSSLTDLVYRFEALENVKLCVSSRPEAELTANFSFCRQLRLEQLNRADIEKFVETKLRRFIDKPVFRKCPYRTYSGFVADVVYRADGVFLWAVLVVPTLVRSISSG</sequence>